<feature type="non-terminal residue" evidence="1">
    <location>
        <position position="175"/>
    </location>
</feature>
<accession>X0Y1D1</accession>
<name>X0Y1D1_9ZZZZ</name>
<sequence>MSRQSYVSNELTHFVGASLKEDPPLAGYREKQFELFIDILNSGELKGKEEFPGHDTLPLPDFLDQAESLKGEFTRGLGVCFCDIPIGDMGIHIEKYSEFGLAFSKNKLIKQGANPVWYIPENSIITEEYFQRMEKFEGLLKSKVKGDADKKILQSSPFPENNRKKFIKFLLNRIV</sequence>
<dbReference type="InterPro" id="IPR021223">
    <property type="entry name" value="AbiGi"/>
</dbReference>
<proteinExistence type="predicted"/>
<reference evidence="1" key="1">
    <citation type="journal article" date="2014" name="Front. Microbiol.">
        <title>High frequency of phylogenetically diverse reductive dehalogenase-homologous genes in deep subseafloor sedimentary metagenomes.</title>
        <authorList>
            <person name="Kawai M."/>
            <person name="Futagami T."/>
            <person name="Toyoda A."/>
            <person name="Takaki Y."/>
            <person name="Nishi S."/>
            <person name="Hori S."/>
            <person name="Arai W."/>
            <person name="Tsubouchi T."/>
            <person name="Morono Y."/>
            <person name="Uchiyama I."/>
            <person name="Ito T."/>
            <person name="Fujiyama A."/>
            <person name="Inagaki F."/>
            <person name="Takami H."/>
        </authorList>
    </citation>
    <scope>NUCLEOTIDE SEQUENCE</scope>
    <source>
        <strain evidence="1">Expedition CK06-06</strain>
    </source>
</reference>
<organism evidence="1">
    <name type="scientific">marine sediment metagenome</name>
    <dbReference type="NCBI Taxonomy" id="412755"/>
    <lineage>
        <taxon>unclassified sequences</taxon>
        <taxon>metagenomes</taxon>
        <taxon>ecological metagenomes</taxon>
    </lineage>
</organism>
<evidence type="ECO:0000313" key="1">
    <source>
        <dbReference type="EMBL" id="GAG42558.1"/>
    </source>
</evidence>
<dbReference type="EMBL" id="BARS01055038">
    <property type="protein sequence ID" value="GAG42558.1"/>
    <property type="molecule type" value="Genomic_DNA"/>
</dbReference>
<dbReference type="AlphaFoldDB" id="X0Y1D1"/>
<protein>
    <submittedName>
        <fullName evidence="1">Uncharacterized protein</fullName>
    </submittedName>
</protein>
<comment type="caution">
    <text evidence="1">The sequence shown here is derived from an EMBL/GenBank/DDBJ whole genome shotgun (WGS) entry which is preliminary data.</text>
</comment>
<gene>
    <name evidence="1" type="ORF">S01H1_81347</name>
</gene>
<dbReference type="Pfam" id="PF10899">
    <property type="entry name" value="AbiGi"/>
    <property type="match status" value="1"/>
</dbReference>